<comment type="caution">
    <text evidence="3">The sequence shown here is derived from an EMBL/GenBank/DDBJ whole genome shotgun (WGS) entry which is preliminary data.</text>
</comment>
<dbReference type="PANTHER" id="PTHR34220:SF7">
    <property type="entry name" value="SENSOR HISTIDINE KINASE YPDA"/>
    <property type="match status" value="1"/>
</dbReference>
<dbReference type="InterPro" id="IPR010559">
    <property type="entry name" value="Sig_transdc_His_kin_internal"/>
</dbReference>
<keyword evidence="3" id="KW-0808">Transferase</keyword>
<dbReference type="Proteomes" id="UP000753961">
    <property type="component" value="Unassembled WGS sequence"/>
</dbReference>
<dbReference type="SUPFAM" id="SSF55874">
    <property type="entry name" value="ATPase domain of HSP90 chaperone/DNA topoisomerase II/histidine kinase"/>
    <property type="match status" value="1"/>
</dbReference>
<feature type="transmembrane region" description="Helical" evidence="1">
    <location>
        <begin position="86"/>
        <end position="110"/>
    </location>
</feature>
<sequence>MIPNKTLKNKYFRHAPFYSYAARYSGSIHIIFWVVFLVALILLDGNELGIWTNILSNFTMTLFFAGIAYVNILYLIPKYLFTQKTFLYVVFLITGIVLITPVYISLQLLIYRNYPDKASLYYFNISSIIFLELFVAIGSLFYAIIVDWMKKRAEVSELYTTNIETELNFLKTQINPHFLFNTLNSIYALALKKSDDAPDLILKLSEIMRYMLYDCNEDVVPLDQEINYLKNYLDLEKFRKGTNNEISFTVEGNPEGKSLAPLLLITFVENAFKHGVNNVEKGYVRIHFRILEDQLEFDIENSVSPQIHLSKLGAGSGGIGLENAKRRLELLYPGQNTLKIIKNLDSFRVKLTIKF</sequence>
<evidence type="ECO:0000259" key="2">
    <source>
        <dbReference type="Pfam" id="PF06580"/>
    </source>
</evidence>
<keyword evidence="1" id="KW-0812">Transmembrane</keyword>
<keyword evidence="3" id="KW-0418">Kinase</keyword>
<keyword evidence="1" id="KW-0472">Membrane</keyword>
<feature type="transmembrane region" description="Helical" evidence="1">
    <location>
        <begin position="122"/>
        <end position="145"/>
    </location>
</feature>
<reference evidence="3" key="1">
    <citation type="submission" date="2021-06" db="EMBL/GenBank/DDBJ databases">
        <title>44 bacteria genomes isolated from Dapeng, Shenzhen.</title>
        <authorList>
            <person name="Zheng W."/>
            <person name="Yu S."/>
            <person name="Huang Y."/>
        </authorList>
    </citation>
    <scope>NUCLEOTIDE SEQUENCE</scope>
    <source>
        <strain evidence="3">DP5N28-2</strain>
    </source>
</reference>
<feature type="transmembrane region" description="Helical" evidence="1">
    <location>
        <begin position="21"/>
        <end position="42"/>
    </location>
</feature>
<name>A0A953HZ91_9BACT</name>
<dbReference type="AlphaFoldDB" id="A0A953HZ91"/>
<dbReference type="Pfam" id="PF06580">
    <property type="entry name" value="His_kinase"/>
    <property type="match status" value="1"/>
</dbReference>
<dbReference type="RefSeq" id="WP_222579962.1">
    <property type="nucleotide sequence ID" value="NZ_JAHVHU010000008.1"/>
</dbReference>
<evidence type="ECO:0000313" key="3">
    <source>
        <dbReference type="EMBL" id="MBY5958427.1"/>
    </source>
</evidence>
<dbReference type="InterPro" id="IPR036890">
    <property type="entry name" value="HATPase_C_sf"/>
</dbReference>
<evidence type="ECO:0000313" key="4">
    <source>
        <dbReference type="Proteomes" id="UP000753961"/>
    </source>
</evidence>
<dbReference type="InterPro" id="IPR050640">
    <property type="entry name" value="Bact_2-comp_sensor_kinase"/>
</dbReference>
<feature type="domain" description="Signal transduction histidine kinase internal region" evidence="2">
    <location>
        <begin position="166"/>
        <end position="241"/>
    </location>
</feature>
<dbReference type="Gene3D" id="3.30.565.10">
    <property type="entry name" value="Histidine kinase-like ATPase, C-terminal domain"/>
    <property type="match status" value="1"/>
</dbReference>
<dbReference type="GO" id="GO:0000155">
    <property type="term" value="F:phosphorelay sensor kinase activity"/>
    <property type="evidence" value="ECO:0007669"/>
    <property type="project" value="InterPro"/>
</dbReference>
<dbReference type="EMBL" id="JAHVHU010000008">
    <property type="protein sequence ID" value="MBY5958427.1"/>
    <property type="molecule type" value="Genomic_DNA"/>
</dbReference>
<gene>
    <name evidence="3" type="ORF">KUV50_09810</name>
</gene>
<keyword evidence="4" id="KW-1185">Reference proteome</keyword>
<feature type="transmembrane region" description="Helical" evidence="1">
    <location>
        <begin position="54"/>
        <end position="74"/>
    </location>
</feature>
<evidence type="ECO:0000256" key="1">
    <source>
        <dbReference type="SAM" id="Phobius"/>
    </source>
</evidence>
<protein>
    <submittedName>
        <fullName evidence="3">Histidine kinase</fullName>
    </submittedName>
</protein>
<dbReference type="PANTHER" id="PTHR34220">
    <property type="entry name" value="SENSOR HISTIDINE KINASE YPDA"/>
    <property type="match status" value="1"/>
</dbReference>
<keyword evidence="1" id="KW-1133">Transmembrane helix</keyword>
<accession>A0A953HZ91</accession>
<dbReference type="GO" id="GO:0016020">
    <property type="term" value="C:membrane"/>
    <property type="evidence" value="ECO:0007669"/>
    <property type="project" value="InterPro"/>
</dbReference>
<organism evidence="3 4">
    <name type="scientific">Membranihabitans marinus</name>
    <dbReference type="NCBI Taxonomy" id="1227546"/>
    <lineage>
        <taxon>Bacteria</taxon>
        <taxon>Pseudomonadati</taxon>
        <taxon>Bacteroidota</taxon>
        <taxon>Saprospiria</taxon>
        <taxon>Saprospirales</taxon>
        <taxon>Saprospiraceae</taxon>
        <taxon>Membranihabitans</taxon>
    </lineage>
</organism>
<proteinExistence type="predicted"/>